<organism evidence="2 3">
    <name type="scientific">Pedococcus cremeus</name>
    <dbReference type="NCBI Taxonomy" id="587636"/>
    <lineage>
        <taxon>Bacteria</taxon>
        <taxon>Bacillati</taxon>
        <taxon>Actinomycetota</taxon>
        <taxon>Actinomycetes</taxon>
        <taxon>Micrococcales</taxon>
        <taxon>Intrasporangiaceae</taxon>
        <taxon>Pedococcus</taxon>
    </lineage>
</organism>
<sequence length="127" mass="13762">MFGSSQVMSSFSSNDIAACKTFYSETLGFDVEEQFDGLLLKYGGGGQTMVYPKDNHEPATFTVLHIMVDDVEKAVDDLAAQGVTFEHYTEDPIKTDAKGISREMGGAIAWFKDPAGNILGVIEMPAV</sequence>
<protein>
    <submittedName>
        <fullName evidence="2">Catechol 2,3-dioxygenase</fullName>
    </submittedName>
</protein>
<dbReference type="PROSITE" id="PS51819">
    <property type="entry name" value="VOC"/>
    <property type="match status" value="1"/>
</dbReference>
<reference evidence="3" key="1">
    <citation type="submission" date="2016-10" db="EMBL/GenBank/DDBJ databases">
        <authorList>
            <person name="Varghese N."/>
            <person name="Submissions S."/>
        </authorList>
    </citation>
    <scope>NUCLEOTIDE SEQUENCE [LARGE SCALE GENOMIC DNA]</scope>
    <source>
        <strain evidence="3">CGMCC 1.6963</strain>
    </source>
</reference>
<dbReference type="AlphaFoldDB" id="A0A1H9QJ24"/>
<evidence type="ECO:0000313" key="2">
    <source>
        <dbReference type="EMBL" id="SER60462.1"/>
    </source>
</evidence>
<evidence type="ECO:0000313" key="3">
    <source>
        <dbReference type="Proteomes" id="UP000199019"/>
    </source>
</evidence>
<dbReference type="RefSeq" id="WP_091755283.1">
    <property type="nucleotide sequence ID" value="NZ_FOHB01000001.1"/>
</dbReference>
<dbReference type="InterPro" id="IPR004360">
    <property type="entry name" value="Glyas_Fos-R_dOase_dom"/>
</dbReference>
<dbReference type="GO" id="GO:0051213">
    <property type="term" value="F:dioxygenase activity"/>
    <property type="evidence" value="ECO:0007669"/>
    <property type="project" value="UniProtKB-KW"/>
</dbReference>
<gene>
    <name evidence="2" type="ORF">SAMN05216199_0645</name>
</gene>
<evidence type="ECO:0000259" key="1">
    <source>
        <dbReference type="PROSITE" id="PS51819"/>
    </source>
</evidence>
<dbReference type="EMBL" id="FOHB01000001">
    <property type="protein sequence ID" value="SER60462.1"/>
    <property type="molecule type" value="Genomic_DNA"/>
</dbReference>
<dbReference type="Gene3D" id="3.10.180.10">
    <property type="entry name" value="2,3-Dihydroxybiphenyl 1,2-Dioxygenase, domain 1"/>
    <property type="match status" value="1"/>
</dbReference>
<dbReference type="Proteomes" id="UP000199019">
    <property type="component" value="Unassembled WGS sequence"/>
</dbReference>
<accession>A0A1H9QJ24</accession>
<dbReference type="InterPro" id="IPR037523">
    <property type="entry name" value="VOC_core"/>
</dbReference>
<dbReference type="Pfam" id="PF00903">
    <property type="entry name" value="Glyoxalase"/>
    <property type="match status" value="1"/>
</dbReference>
<feature type="domain" description="VOC" evidence="1">
    <location>
        <begin position="3"/>
        <end position="124"/>
    </location>
</feature>
<dbReference type="OrthoDB" id="9804907at2"/>
<keyword evidence="2" id="KW-0223">Dioxygenase</keyword>
<dbReference type="InterPro" id="IPR029068">
    <property type="entry name" value="Glyas_Bleomycin-R_OHBP_Dase"/>
</dbReference>
<dbReference type="SUPFAM" id="SSF54593">
    <property type="entry name" value="Glyoxalase/Bleomycin resistance protein/Dihydroxybiphenyl dioxygenase"/>
    <property type="match status" value="1"/>
</dbReference>
<name>A0A1H9QJ24_9MICO</name>
<dbReference type="STRING" id="587636.SAMN05216199_0645"/>
<keyword evidence="2" id="KW-0560">Oxidoreductase</keyword>
<keyword evidence="3" id="KW-1185">Reference proteome</keyword>
<proteinExistence type="predicted"/>